<organism evidence="2 3">
    <name type="scientific">Blautia parvula</name>
    <dbReference type="NCBI Taxonomy" id="2877527"/>
    <lineage>
        <taxon>Bacteria</taxon>
        <taxon>Bacillati</taxon>
        <taxon>Bacillota</taxon>
        <taxon>Clostridia</taxon>
        <taxon>Lachnospirales</taxon>
        <taxon>Lachnospiraceae</taxon>
        <taxon>Blautia</taxon>
    </lineage>
</organism>
<sequence>MSDPKKKKKRSQKEINLENLEAGIRIIRDHTLFGTLSYRIQYIKSPFLGKGSYCCVDSQERIYVNEKEYLPPRGWAYAIAHCILHPAFGHFDAEHMPGFDMIQPDGTKIRKVECIPELWNMACDIYVTKFLYDIKFSSPIHANPLAHFPSGLNEEIKIYQYLLENDPVSRKNIYSTASLGKMDMVGLERPVTYDKSKNEYNGFAAAFAYELARSVSKAVSSAGGHTILDPGASTHAMTAAKWFVDHYPLLGGLAAHFKIMEDYRYCQRNEIQIAAIDVSMGELYVNPTMHFSTEEWKFILAHEYLHAGLQHHSRCQGRDPYLWNVACDFVINGWLHDMQIGSMPADGLLYDESLNGLSAETVYDMIVRDMKKYTKLNTFRGYGKGDMIGSRRAKSSNTSSMDLDEFCRSVLQQGLTYQEEHNRGFIPAGLIEEIRALSMPSIPWDVELANWFQVYFVPLEKYRTYARPSRRQASTPAIPRPRYQTHDIPTDSRTFGVVVDTSGSMSTKQIGMALGSIASYSAAHDVPFARVVFCDAAAYDAGYLSPEDIAGRIQVKGRGGTILQPGISLLENAPDFPKDGPILIITDGQIENKVTITHEHAWLLPKGGYGLPFRSKAPVFRFTE</sequence>
<dbReference type="PANTHER" id="PTHR38730">
    <property type="entry name" value="SLL7028 PROTEIN"/>
    <property type="match status" value="1"/>
</dbReference>
<reference evidence="2 3" key="1">
    <citation type="submission" date="2024-04" db="EMBL/GenBank/DDBJ databases">
        <title>Defined microbial consortia suppress multidrug-resistant proinflammatory Enterobacteriaceae via ecological control.</title>
        <authorList>
            <person name="Furuichi M."/>
            <person name="Kawaguchi T."/>
            <person name="Pust M."/>
            <person name="Yasuma K."/>
            <person name="Plichta D."/>
            <person name="Hasegawa N."/>
            <person name="Ohya T."/>
            <person name="Bhattarai S."/>
            <person name="Sasajima S."/>
            <person name="Aoto Y."/>
            <person name="Tuganbaev T."/>
            <person name="Yaginuma M."/>
            <person name="Ueda M."/>
            <person name="Okahashi N."/>
            <person name="Amafuji K."/>
            <person name="Kiridooshi Y."/>
            <person name="Sugita K."/>
            <person name="Strazar M."/>
            <person name="Skelly A."/>
            <person name="Suda W."/>
            <person name="Hattori M."/>
            <person name="Nakamoto N."/>
            <person name="Caballero S."/>
            <person name="Norman J."/>
            <person name="Olle B."/>
            <person name="Tanoue T."/>
            <person name="Arita M."/>
            <person name="Bucci V."/>
            <person name="Atarashi K."/>
            <person name="Xavier R."/>
            <person name="Honda K."/>
        </authorList>
    </citation>
    <scope>NUCLEOTIDE SEQUENCE [LARGE SCALE GENOMIC DNA]</scope>
    <source>
        <strain evidence="3">k34-0107-D12</strain>
    </source>
</reference>
<feature type="domain" description="Putative metallopeptidase" evidence="1">
    <location>
        <begin position="234"/>
        <end position="475"/>
    </location>
</feature>
<dbReference type="RefSeq" id="WP_227210545.1">
    <property type="nucleotide sequence ID" value="NZ_BAABZQ010000001.1"/>
</dbReference>
<evidence type="ECO:0000259" key="1">
    <source>
        <dbReference type="Pfam" id="PF13203"/>
    </source>
</evidence>
<comment type="caution">
    <text evidence="2">The sequence shown here is derived from an EMBL/GenBank/DDBJ whole genome shotgun (WGS) entry which is preliminary data.</text>
</comment>
<evidence type="ECO:0000313" key="3">
    <source>
        <dbReference type="Proteomes" id="UP001600941"/>
    </source>
</evidence>
<dbReference type="Pfam" id="PF13203">
    <property type="entry name" value="DUF2201_N"/>
    <property type="match status" value="1"/>
</dbReference>
<protein>
    <recommendedName>
        <fullName evidence="1">Putative metallopeptidase domain-containing protein</fullName>
    </recommendedName>
</protein>
<gene>
    <name evidence="2" type="ORF">K340107D12_21250</name>
</gene>
<name>A0ABQ0BS27_9FIRM</name>
<dbReference type="EMBL" id="BAABZQ010000001">
    <property type="protein sequence ID" value="GAA6499309.1"/>
    <property type="molecule type" value="Genomic_DNA"/>
</dbReference>
<dbReference type="InterPro" id="IPR025154">
    <property type="entry name" value="Put_metallopeptidase_dom"/>
</dbReference>
<dbReference type="Proteomes" id="UP001600941">
    <property type="component" value="Unassembled WGS sequence"/>
</dbReference>
<evidence type="ECO:0000313" key="2">
    <source>
        <dbReference type="EMBL" id="GAA6499309.1"/>
    </source>
</evidence>
<dbReference type="PANTHER" id="PTHR38730:SF1">
    <property type="entry name" value="SLL7028 PROTEIN"/>
    <property type="match status" value="1"/>
</dbReference>
<accession>A0ABQ0BS27</accession>
<proteinExistence type="predicted"/>
<keyword evidence="3" id="KW-1185">Reference proteome</keyword>